<dbReference type="InterPro" id="IPR047048">
    <property type="entry name" value="TlyA"/>
</dbReference>
<dbReference type="PANTHER" id="PTHR32319">
    <property type="entry name" value="BACTERIAL HEMOLYSIN-LIKE PROTEIN"/>
    <property type="match status" value="1"/>
</dbReference>
<evidence type="ECO:0000256" key="3">
    <source>
        <dbReference type="PROSITE-ProRule" id="PRU00182"/>
    </source>
</evidence>
<dbReference type="SUPFAM" id="SSF53335">
    <property type="entry name" value="S-adenosyl-L-methionine-dependent methyltransferases"/>
    <property type="match status" value="1"/>
</dbReference>
<dbReference type="PATRIC" id="fig|52689.4.peg.21"/>
<gene>
    <name evidence="5" type="ORF">AKG39_00100</name>
</gene>
<keyword evidence="1 3" id="KW-0694">RNA-binding</keyword>
<proteinExistence type="inferred from homology"/>
<dbReference type="STRING" id="52689.AKG39_00100"/>
<dbReference type="Gene3D" id="3.40.50.150">
    <property type="entry name" value="Vaccinia Virus protein VP39"/>
    <property type="match status" value="1"/>
</dbReference>
<dbReference type="InterPro" id="IPR004538">
    <property type="entry name" value="Hemolysin_A/TlyA"/>
</dbReference>
<dbReference type="InterPro" id="IPR029063">
    <property type="entry name" value="SAM-dependent_MTases_sf"/>
</dbReference>
<dbReference type="GO" id="GO:0008168">
    <property type="term" value="F:methyltransferase activity"/>
    <property type="evidence" value="ECO:0007669"/>
    <property type="project" value="UniProtKB-KW"/>
</dbReference>
<feature type="domain" description="RNA-binding S4" evidence="4">
    <location>
        <begin position="13"/>
        <end position="78"/>
    </location>
</feature>
<dbReference type="GO" id="GO:0032259">
    <property type="term" value="P:methylation"/>
    <property type="evidence" value="ECO:0007669"/>
    <property type="project" value="UniProtKB-KW"/>
</dbReference>
<evidence type="ECO:0000256" key="1">
    <source>
        <dbReference type="ARBA" id="ARBA00022884"/>
    </source>
</evidence>
<protein>
    <submittedName>
        <fullName evidence="5">RNA methyltransferase</fullName>
    </submittedName>
</protein>
<dbReference type="Pfam" id="PF01479">
    <property type="entry name" value="S4"/>
    <property type="match status" value="1"/>
</dbReference>
<dbReference type="InterPro" id="IPR002942">
    <property type="entry name" value="S4_RNA-bd"/>
</dbReference>
<dbReference type="PANTHER" id="PTHR32319:SF0">
    <property type="entry name" value="BACTERIAL HEMOLYSIN-LIKE PROTEIN"/>
    <property type="match status" value="1"/>
</dbReference>
<accession>A0A0L6U721</accession>
<evidence type="ECO:0000259" key="4">
    <source>
        <dbReference type="SMART" id="SM00363"/>
    </source>
</evidence>
<dbReference type="InterPro" id="IPR002877">
    <property type="entry name" value="RNA_MeTrfase_FtsJ_dom"/>
</dbReference>
<dbReference type="SUPFAM" id="SSF55174">
    <property type="entry name" value="Alpha-L RNA-binding motif"/>
    <property type="match status" value="1"/>
</dbReference>
<dbReference type="RefSeq" id="WP_050738323.1">
    <property type="nucleotide sequence ID" value="NZ_LGYO01000001.1"/>
</dbReference>
<dbReference type="PIRSF" id="PIRSF005578">
    <property type="entry name" value="TlyA"/>
    <property type="match status" value="1"/>
</dbReference>
<dbReference type="GO" id="GO:0003723">
    <property type="term" value="F:RNA binding"/>
    <property type="evidence" value="ECO:0007669"/>
    <property type="project" value="UniProtKB-KW"/>
</dbReference>
<keyword evidence="6" id="KW-1185">Reference proteome</keyword>
<dbReference type="Pfam" id="PF01728">
    <property type="entry name" value="FtsJ"/>
    <property type="match status" value="1"/>
</dbReference>
<dbReference type="InterPro" id="IPR036986">
    <property type="entry name" value="S4_RNA-bd_sf"/>
</dbReference>
<sequence>MKTTKGKEENLKERLDKLLVAQGHFDTRERAKKAIMAGLIQVNEQIKDKAGDLVDTEATILIKGSDMPYVSRGGLKLEKGLATFSLPVAGNTFIDIGSSTGGFTDCLLQNGAKKVYSVDVGYGQLDWKLRNDERVVSMERTNFRHLTGDDFPEMVDGTVMDVSFISIIKLFDAIQAVMKPGALGIWLIKPQFEAGRGRIGKNGVVREKKIHEDVLLQVLTAIDQHGFTVKGLDYSPIQGPKGNIEFLVFVENKQTDSEFEWSQKIENVVKIAHENCRKKKEPLAE</sequence>
<dbReference type="EMBL" id="LGYO01000001">
    <property type="protein sequence ID" value="KNZ43600.1"/>
    <property type="molecule type" value="Genomic_DNA"/>
</dbReference>
<keyword evidence="5" id="KW-0489">Methyltransferase</keyword>
<keyword evidence="5" id="KW-0808">Transferase</keyword>
<dbReference type="SMART" id="SM00363">
    <property type="entry name" value="S4"/>
    <property type="match status" value="1"/>
</dbReference>
<dbReference type="AlphaFoldDB" id="A0A0L6U721"/>
<evidence type="ECO:0000256" key="2">
    <source>
        <dbReference type="ARBA" id="ARBA00029460"/>
    </source>
</evidence>
<name>A0A0L6U721_9FIRM</name>
<reference evidence="6" key="1">
    <citation type="submission" date="2015-07" db="EMBL/GenBank/DDBJ databases">
        <title>Draft genome sequence of Acetobacterium bakii DSM 8293, a potential psychrophilic chemical producer through syngas fermentation.</title>
        <authorList>
            <person name="Song Y."/>
            <person name="Hwang S."/>
            <person name="Cho B.-K."/>
        </authorList>
    </citation>
    <scope>NUCLEOTIDE SEQUENCE [LARGE SCALE GENOMIC DNA]</scope>
    <source>
        <strain evidence="6">DSM 8239</strain>
    </source>
</reference>
<comment type="similarity">
    <text evidence="2">Belongs to the TlyA family.</text>
</comment>
<dbReference type="Gene3D" id="3.10.290.10">
    <property type="entry name" value="RNA-binding S4 domain"/>
    <property type="match status" value="1"/>
</dbReference>
<comment type="caution">
    <text evidence="5">The sequence shown here is derived from an EMBL/GenBank/DDBJ whole genome shotgun (WGS) entry which is preliminary data.</text>
</comment>
<evidence type="ECO:0000313" key="6">
    <source>
        <dbReference type="Proteomes" id="UP000036873"/>
    </source>
</evidence>
<organism evidence="5 6">
    <name type="scientific">Acetobacterium bakii</name>
    <dbReference type="NCBI Taxonomy" id="52689"/>
    <lineage>
        <taxon>Bacteria</taxon>
        <taxon>Bacillati</taxon>
        <taxon>Bacillota</taxon>
        <taxon>Clostridia</taxon>
        <taxon>Eubacteriales</taxon>
        <taxon>Eubacteriaceae</taxon>
        <taxon>Acetobacterium</taxon>
    </lineage>
</organism>
<dbReference type="NCBIfam" id="TIGR00478">
    <property type="entry name" value="tly"/>
    <property type="match status" value="1"/>
</dbReference>
<dbReference type="CDD" id="cd00165">
    <property type="entry name" value="S4"/>
    <property type="match status" value="1"/>
</dbReference>
<dbReference type="Proteomes" id="UP000036873">
    <property type="component" value="Unassembled WGS sequence"/>
</dbReference>
<dbReference type="OrthoDB" id="9784736at2"/>
<dbReference type="PROSITE" id="PS50889">
    <property type="entry name" value="S4"/>
    <property type="match status" value="1"/>
</dbReference>
<evidence type="ECO:0000313" key="5">
    <source>
        <dbReference type="EMBL" id="KNZ43600.1"/>
    </source>
</evidence>